<dbReference type="InterPro" id="IPR011856">
    <property type="entry name" value="tRNA_endonuc-like_dom_sf"/>
</dbReference>
<dbReference type="InterPro" id="IPR025745">
    <property type="entry name" value="Mrr-like_N_dom"/>
</dbReference>
<dbReference type="Proteomes" id="UP000554342">
    <property type="component" value="Unassembled WGS sequence"/>
</dbReference>
<dbReference type="GO" id="GO:0003677">
    <property type="term" value="F:DNA binding"/>
    <property type="evidence" value="ECO:0007669"/>
    <property type="project" value="InterPro"/>
</dbReference>
<dbReference type="InterPro" id="IPR011335">
    <property type="entry name" value="Restrct_endonuc-II-like"/>
</dbReference>
<keyword evidence="4" id="KW-1185">Reference proteome</keyword>
<feature type="domain" description="Restriction endonuclease type IV Mrr" evidence="1">
    <location>
        <begin position="156"/>
        <end position="272"/>
    </location>
</feature>
<evidence type="ECO:0000313" key="4">
    <source>
        <dbReference type="Proteomes" id="UP000554342"/>
    </source>
</evidence>
<reference evidence="3 4" key="1">
    <citation type="submission" date="2020-08" db="EMBL/GenBank/DDBJ databases">
        <title>Genomic Encyclopedia of Type Strains, Phase IV (KMG-IV): sequencing the most valuable type-strain genomes for metagenomic binning, comparative biology and taxonomic classification.</title>
        <authorList>
            <person name="Goeker M."/>
        </authorList>
    </citation>
    <scope>NUCLEOTIDE SEQUENCE [LARGE SCALE GENOMIC DNA]</scope>
    <source>
        <strain evidence="3 4">DSM 27203</strain>
    </source>
</reference>
<name>A0A840Z0M8_9SPHN</name>
<dbReference type="Pfam" id="PF04471">
    <property type="entry name" value="Mrr_cat"/>
    <property type="match status" value="1"/>
</dbReference>
<dbReference type="GO" id="GO:0009307">
    <property type="term" value="P:DNA restriction-modification system"/>
    <property type="evidence" value="ECO:0007669"/>
    <property type="project" value="InterPro"/>
</dbReference>
<evidence type="ECO:0000313" key="3">
    <source>
        <dbReference type="EMBL" id="MBB5719681.1"/>
    </source>
</evidence>
<comment type="caution">
    <text evidence="3">The sequence shown here is derived from an EMBL/GenBank/DDBJ whole genome shotgun (WGS) entry which is preliminary data.</text>
</comment>
<dbReference type="InterPro" id="IPR052906">
    <property type="entry name" value="Type_IV_Methyl-Rstrct_Enzyme"/>
</dbReference>
<dbReference type="Pfam" id="PF14338">
    <property type="entry name" value="Mrr_N"/>
    <property type="match status" value="1"/>
</dbReference>
<dbReference type="PANTHER" id="PTHR30015:SF7">
    <property type="entry name" value="TYPE IV METHYL-DIRECTED RESTRICTION ENZYME ECOKMRR"/>
    <property type="match status" value="1"/>
</dbReference>
<sequence length="299" mass="31869">MSDVPKLDDFLLPTLQVLVKLGGSGSITEINDGVAELSGLTPEQLDATYPTSGEPIAVDRMSWARTYLKIAGLVSSGGRGVWVLTDEGRAEAEAQTDEHVRKLIAKAANLHNAKLAARKKEREAAAATSGAASPVLAEEEAAEAEDAWTDALLAQLKSMAPDAFERLAQRLLRESGFVRVEVTGKSGDGGIDGSGVLRMNLISFQVLFQCKRYAGSVGSSVVRDFRGAMQGRADKGLIITTGTFTADARREATRDGAPAIDLIDGDALCQLLKDKELGVRVRPVVTQEVTVLPEFFADI</sequence>
<organism evidence="3 4">
    <name type="scientific">Stakelama sediminis</name>
    <dbReference type="NCBI Taxonomy" id="463200"/>
    <lineage>
        <taxon>Bacteria</taxon>
        <taxon>Pseudomonadati</taxon>
        <taxon>Pseudomonadota</taxon>
        <taxon>Alphaproteobacteria</taxon>
        <taxon>Sphingomonadales</taxon>
        <taxon>Sphingomonadaceae</taxon>
        <taxon>Stakelama</taxon>
    </lineage>
</organism>
<gene>
    <name evidence="3" type="ORF">FHR23_002629</name>
</gene>
<dbReference type="EMBL" id="JACIJI010000005">
    <property type="protein sequence ID" value="MBB5719681.1"/>
    <property type="molecule type" value="Genomic_DNA"/>
</dbReference>
<dbReference type="GO" id="GO:0015666">
    <property type="term" value="F:restriction endodeoxyribonuclease activity"/>
    <property type="evidence" value="ECO:0007669"/>
    <property type="project" value="TreeGrafter"/>
</dbReference>
<protein>
    <submittedName>
        <fullName evidence="3">Restriction system protein</fullName>
    </submittedName>
</protein>
<evidence type="ECO:0000259" key="1">
    <source>
        <dbReference type="Pfam" id="PF04471"/>
    </source>
</evidence>
<evidence type="ECO:0000259" key="2">
    <source>
        <dbReference type="Pfam" id="PF14338"/>
    </source>
</evidence>
<dbReference type="PANTHER" id="PTHR30015">
    <property type="entry name" value="MRR RESTRICTION SYSTEM PROTEIN"/>
    <property type="match status" value="1"/>
</dbReference>
<accession>A0A840Z0M8</accession>
<proteinExistence type="predicted"/>
<dbReference type="InterPro" id="IPR007560">
    <property type="entry name" value="Restrct_endonuc_IV_Mrr"/>
</dbReference>
<dbReference type="SUPFAM" id="SSF52980">
    <property type="entry name" value="Restriction endonuclease-like"/>
    <property type="match status" value="1"/>
</dbReference>
<dbReference type="Gene3D" id="3.40.1350.10">
    <property type="match status" value="1"/>
</dbReference>
<feature type="domain" description="Restriction system protein Mrr-like N-terminal" evidence="2">
    <location>
        <begin position="9"/>
        <end position="90"/>
    </location>
</feature>
<dbReference type="RefSeq" id="WP_184004740.1">
    <property type="nucleotide sequence ID" value="NZ_BAABIF010000030.1"/>
</dbReference>
<dbReference type="AlphaFoldDB" id="A0A840Z0M8"/>